<dbReference type="RefSeq" id="WP_133241902.1">
    <property type="nucleotide sequence ID" value="NZ_QENY01000040.1"/>
</dbReference>
<comment type="caution">
    <text evidence="1">The sequence shown here is derived from an EMBL/GenBank/DDBJ whole genome shotgun (WGS) entry which is preliminary data.</text>
</comment>
<accession>A0A2U0TJI5</accession>
<dbReference type="AlphaFoldDB" id="A0A2U0TJI5"/>
<name>A0A2U0TJI5_9BACT</name>
<sequence length="62" mass="7416">MQDHSHLMQFLHMVGFWLLWYRFRFTSTRALGQSSFLLFPFSFRSFLSPLIGRTSNRSAPRC</sequence>
<keyword evidence="2" id="KW-1185">Reference proteome</keyword>
<organism evidence="1 2">
    <name type="scientific">Hallella colorans</name>
    <dbReference type="NCBI Taxonomy" id="1703337"/>
    <lineage>
        <taxon>Bacteria</taxon>
        <taxon>Pseudomonadati</taxon>
        <taxon>Bacteroidota</taxon>
        <taxon>Bacteroidia</taxon>
        <taxon>Bacteroidales</taxon>
        <taxon>Prevotellaceae</taxon>
        <taxon>Hallella</taxon>
    </lineage>
</organism>
<dbReference type="EMBL" id="QENY01000040">
    <property type="protein sequence ID" value="PVX43763.1"/>
    <property type="molecule type" value="Genomic_DNA"/>
</dbReference>
<proteinExistence type="predicted"/>
<reference evidence="1 2" key="1">
    <citation type="submission" date="2018-05" db="EMBL/GenBank/DDBJ databases">
        <title>Genomic Encyclopedia of Type Strains, Phase IV (KMG-IV): sequencing the most valuable type-strain genomes for metagenomic binning, comparative biology and taxonomic classification.</title>
        <authorList>
            <person name="Goeker M."/>
        </authorList>
    </citation>
    <scope>NUCLEOTIDE SEQUENCE [LARGE SCALE GENOMIC DNA]</scope>
    <source>
        <strain evidence="1 2">DSM 100333</strain>
    </source>
</reference>
<dbReference type="Proteomes" id="UP000245870">
    <property type="component" value="Unassembled WGS sequence"/>
</dbReference>
<protein>
    <submittedName>
        <fullName evidence="1">Uncharacterized protein</fullName>
    </submittedName>
</protein>
<gene>
    <name evidence="1" type="ORF">C7379_1406</name>
</gene>
<evidence type="ECO:0000313" key="2">
    <source>
        <dbReference type="Proteomes" id="UP000245870"/>
    </source>
</evidence>
<evidence type="ECO:0000313" key="1">
    <source>
        <dbReference type="EMBL" id="PVX43763.1"/>
    </source>
</evidence>